<proteinExistence type="predicted"/>
<dbReference type="PANTHER" id="PTHR39175:SF1">
    <property type="entry name" value="FAMILY PROTEIN, PUTATIVE (AFU_ORTHOLOGUE AFUA_3G15060)-RELATED"/>
    <property type="match status" value="1"/>
</dbReference>
<sequence>MCGSVIAIDHVQLAMPEGGETEARRFYSDLLGIPEVPKPENLAARRGGWFERPSLKIHLGVEKHFVPARKAHPAFIVDDLFAMVSRLQAAGAHVVEDEPLAGFVRRYVCDPFGNRIELMQPVDW</sequence>
<name>A0ABZ2BEN0_9HYPH</name>
<dbReference type="Gene3D" id="3.10.180.10">
    <property type="entry name" value="2,3-Dihydroxybiphenyl 1,2-Dioxygenase, domain 1"/>
    <property type="match status" value="1"/>
</dbReference>
<dbReference type="SUPFAM" id="SSF54593">
    <property type="entry name" value="Glyoxalase/Bleomycin resistance protein/Dihydroxybiphenyl dioxygenase"/>
    <property type="match status" value="1"/>
</dbReference>
<dbReference type="InterPro" id="IPR041581">
    <property type="entry name" value="Glyoxalase_6"/>
</dbReference>
<evidence type="ECO:0000313" key="2">
    <source>
        <dbReference type="EMBL" id="WVT05957.1"/>
    </source>
</evidence>
<organism evidence="2 3">
    <name type="scientific">Sinorhizobium chiapasense</name>
    <dbReference type="NCBI Taxonomy" id="501572"/>
    <lineage>
        <taxon>Bacteria</taxon>
        <taxon>Pseudomonadati</taxon>
        <taxon>Pseudomonadota</taxon>
        <taxon>Alphaproteobacteria</taxon>
        <taxon>Hyphomicrobiales</taxon>
        <taxon>Rhizobiaceae</taxon>
        <taxon>Sinorhizobium/Ensifer group</taxon>
        <taxon>Sinorhizobium</taxon>
    </lineage>
</organism>
<dbReference type="PROSITE" id="PS51819">
    <property type="entry name" value="VOC"/>
    <property type="match status" value="1"/>
</dbReference>
<evidence type="ECO:0000313" key="3">
    <source>
        <dbReference type="Proteomes" id="UP001432360"/>
    </source>
</evidence>
<dbReference type="InterPro" id="IPR029068">
    <property type="entry name" value="Glyas_Bleomycin-R_OHBP_Dase"/>
</dbReference>
<dbReference type="PANTHER" id="PTHR39175">
    <property type="entry name" value="FAMILY PROTEIN, PUTATIVE (AFU_ORTHOLOGUE AFUA_3G15060)-RELATED"/>
    <property type="match status" value="1"/>
</dbReference>
<dbReference type="InterPro" id="IPR037523">
    <property type="entry name" value="VOC_core"/>
</dbReference>
<evidence type="ECO:0000259" key="1">
    <source>
        <dbReference type="PROSITE" id="PS51819"/>
    </source>
</evidence>
<accession>A0ABZ2BEN0</accession>
<dbReference type="Proteomes" id="UP001432360">
    <property type="component" value="Chromosome"/>
</dbReference>
<gene>
    <name evidence="2" type="ORF">RB548_20170</name>
</gene>
<dbReference type="RefSeq" id="WP_331375027.1">
    <property type="nucleotide sequence ID" value="NZ_CP133148.1"/>
</dbReference>
<feature type="domain" description="VOC" evidence="1">
    <location>
        <begin position="7"/>
        <end position="121"/>
    </location>
</feature>
<reference evidence="2" key="1">
    <citation type="submission" date="2023-08" db="EMBL/GenBank/DDBJ databases">
        <title>Complete genome sequence of Sinorhizobium chiapanecum ITTG S70 isolated from Acaciella angustissima nodules in Chiapas-Mexico.</title>
        <authorList>
            <person name="Rincon-Rosales R."/>
            <person name="Rogel M.A."/>
            <person name="Rincon-Medina C.I."/>
            <person name="Guerrero G."/>
            <person name="Manzano-Gomez L.A."/>
            <person name="Lopez-Lopez A."/>
            <person name="Rincon Molina F.A."/>
            <person name="Martinez-Romero E."/>
        </authorList>
    </citation>
    <scope>NUCLEOTIDE SEQUENCE</scope>
    <source>
        <strain evidence="2">ITTG S70</strain>
    </source>
</reference>
<dbReference type="EMBL" id="CP133148">
    <property type="protein sequence ID" value="WVT05957.1"/>
    <property type="molecule type" value="Genomic_DNA"/>
</dbReference>
<dbReference type="Pfam" id="PF18029">
    <property type="entry name" value="Glyoxalase_6"/>
    <property type="match status" value="1"/>
</dbReference>
<keyword evidence="3" id="KW-1185">Reference proteome</keyword>
<protein>
    <submittedName>
        <fullName evidence="2">VOC family protein</fullName>
    </submittedName>
</protein>